<protein>
    <submittedName>
        <fullName evidence="5">RND family efflux transporter, MFP subunit</fullName>
    </submittedName>
</protein>
<dbReference type="SUPFAM" id="SSF111369">
    <property type="entry name" value="HlyD-like secretion proteins"/>
    <property type="match status" value="1"/>
</dbReference>
<organism evidence="5 6">
    <name type="scientific">Pedobacter hartonius</name>
    <dbReference type="NCBI Taxonomy" id="425514"/>
    <lineage>
        <taxon>Bacteria</taxon>
        <taxon>Pseudomonadati</taxon>
        <taxon>Bacteroidota</taxon>
        <taxon>Sphingobacteriia</taxon>
        <taxon>Sphingobacteriales</taxon>
        <taxon>Sphingobacteriaceae</taxon>
        <taxon>Pedobacter</taxon>
    </lineage>
</organism>
<dbReference type="AlphaFoldDB" id="A0A1H4AM51"/>
<dbReference type="InterPro" id="IPR006143">
    <property type="entry name" value="RND_pump_MFP"/>
</dbReference>
<dbReference type="Gene3D" id="2.40.50.100">
    <property type="match status" value="1"/>
</dbReference>
<evidence type="ECO:0000313" key="5">
    <source>
        <dbReference type="EMBL" id="SEA36868.1"/>
    </source>
</evidence>
<dbReference type="Gene3D" id="1.10.287.470">
    <property type="entry name" value="Helix hairpin bin"/>
    <property type="match status" value="1"/>
</dbReference>
<comment type="similarity">
    <text evidence="1">Belongs to the membrane fusion protein (MFP) (TC 8.A.1) family.</text>
</comment>
<evidence type="ECO:0000259" key="3">
    <source>
        <dbReference type="Pfam" id="PF25954"/>
    </source>
</evidence>
<reference evidence="5 6" key="1">
    <citation type="submission" date="2016-10" db="EMBL/GenBank/DDBJ databases">
        <authorList>
            <person name="de Groot N.N."/>
        </authorList>
    </citation>
    <scope>NUCLEOTIDE SEQUENCE [LARGE SCALE GENOMIC DNA]</scope>
    <source>
        <strain evidence="5 6">DSM 19033</strain>
    </source>
</reference>
<dbReference type="Proteomes" id="UP000198850">
    <property type="component" value="Unassembled WGS sequence"/>
</dbReference>
<dbReference type="NCBIfam" id="TIGR01730">
    <property type="entry name" value="RND_mfp"/>
    <property type="match status" value="1"/>
</dbReference>
<feature type="domain" description="CusB-like beta-barrel" evidence="3">
    <location>
        <begin position="225"/>
        <end position="295"/>
    </location>
</feature>
<dbReference type="GO" id="GO:1990281">
    <property type="term" value="C:efflux pump complex"/>
    <property type="evidence" value="ECO:0007669"/>
    <property type="project" value="TreeGrafter"/>
</dbReference>
<evidence type="ECO:0000313" key="6">
    <source>
        <dbReference type="Proteomes" id="UP000198850"/>
    </source>
</evidence>
<dbReference type="GO" id="GO:0015562">
    <property type="term" value="F:efflux transmembrane transporter activity"/>
    <property type="evidence" value="ECO:0007669"/>
    <property type="project" value="TreeGrafter"/>
</dbReference>
<evidence type="ECO:0000256" key="2">
    <source>
        <dbReference type="SAM" id="SignalP"/>
    </source>
</evidence>
<gene>
    <name evidence="5" type="ORF">SAMN05443550_10327</name>
</gene>
<keyword evidence="6" id="KW-1185">Reference proteome</keyword>
<dbReference type="PANTHER" id="PTHR30469:SF37">
    <property type="entry name" value="RAGD PROTEIN"/>
    <property type="match status" value="1"/>
</dbReference>
<accession>A0A1H4AM51</accession>
<name>A0A1H4AM51_9SPHI</name>
<dbReference type="Gene3D" id="2.40.420.20">
    <property type="match status" value="1"/>
</dbReference>
<dbReference type="STRING" id="425514.SAMN05443550_10327"/>
<proteinExistence type="inferred from homology"/>
<evidence type="ECO:0000259" key="4">
    <source>
        <dbReference type="Pfam" id="PF25973"/>
    </source>
</evidence>
<dbReference type="PANTHER" id="PTHR30469">
    <property type="entry name" value="MULTIDRUG RESISTANCE PROTEIN MDTA"/>
    <property type="match status" value="1"/>
</dbReference>
<dbReference type="Pfam" id="PF25954">
    <property type="entry name" value="Beta-barrel_RND_2"/>
    <property type="match status" value="1"/>
</dbReference>
<dbReference type="EMBL" id="FNRA01000003">
    <property type="protein sequence ID" value="SEA36868.1"/>
    <property type="molecule type" value="Genomic_DNA"/>
</dbReference>
<dbReference type="Pfam" id="PF25973">
    <property type="entry name" value="BSH_CzcB"/>
    <property type="match status" value="1"/>
</dbReference>
<feature type="domain" description="CzcB-like barrel-sandwich hybrid" evidence="4">
    <location>
        <begin position="72"/>
        <end position="203"/>
    </location>
</feature>
<dbReference type="InterPro" id="IPR058792">
    <property type="entry name" value="Beta-barrel_RND_2"/>
</dbReference>
<sequence>MTNIMNTTIFRRSTVLFSSLAVLAFLSSCNHKEEEDKDPAEAAVAIPTFVLHKEELSTSLKMPGELIAFQQVDLYAKVSSFVKTLNVDIGSEVTKGQLMMTLEAPEISSQLAAAESRLKSQEAVYTASKATYDRLLETSKTPGTISTNDLDQAVAKRNSDMAQLNAAKAAYKEVGSTMGYLTIRAPFSGVVSARNVNLGAFVGPTGSGSALPIFTLQEQKHLRLAVSIPELYTGYLKEGDAVSFSVKSKPNNLFSARVKRMSGALDSRLRAERIEMDVPNLNKKLLPGMVADVSIPLPANVSTFIVPKAAVVDGPEGIYVIRAKNNKAEIVQIKKGRETDDKIEIYGEIADGDVLVSQASEEIHAGDPIKP</sequence>
<dbReference type="Gene3D" id="2.40.30.170">
    <property type="match status" value="1"/>
</dbReference>
<keyword evidence="2" id="KW-0732">Signal</keyword>
<dbReference type="InterPro" id="IPR058647">
    <property type="entry name" value="BSH_CzcB-like"/>
</dbReference>
<feature type="signal peptide" evidence="2">
    <location>
        <begin position="1"/>
        <end position="24"/>
    </location>
</feature>
<evidence type="ECO:0000256" key="1">
    <source>
        <dbReference type="ARBA" id="ARBA00009477"/>
    </source>
</evidence>
<feature type="chain" id="PRO_5011685074" evidence="2">
    <location>
        <begin position="25"/>
        <end position="371"/>
    </location>
</feature>